<proteinExistence type="predicted"/>
<dbReference type="EMBL" id="BROD01000001">
    <property type="protein sequence ID" value="GKX68881.1"/>
    <property type="molecule type" value="Genomic_DNA"/>
</dbReference>
<evidence type="ECO:0000313" key="2">
    <source>
        <dbReference type="Proteomes" id="UP001058074"/>
    </source>
</evidence>
<comment type="caution">
    <text evidence="1">The sequence shown here is derived from an EMBL/GenBank/DDBJ whole genome shotgun (WGS) entry which is preliminary data.</text>
</comment>
<accession>A0ACB5RIC6</accession>
<name>A0ACB5RIC6_9CLOT</name>
<organism evidence="1 2">
    <name type="scientific">Inconstantimicrobium mannanitabidum</name>
    <dbReference type="NCBI Taxonomy" id="1604901"/>
    <lineage>
        <taxon>Bacteria</taxon>
        <taxon>Bacillati</taxon>
        <taxon>Bacillota</taxon>
        <taxon>Clostridia</taxon>
        <taxon>Eubacteriales</taxon>
        <taxon>Clostridiaceae</taxon>
        <taxon>Inconstantimicrobium</taxon>
    </lineage>
</organism>
<gene>
    <name evidence="1" type="ORF">rsdtw13_41390</name>
</gene>
<protein>
    <submittedName>
        <fullName evidence="1">Permease</fullName>
    </submittedName>
</protein>
<sequence length="831" mass="92167">MKIFFKYVVKCMTEKKGRFCLLILAIALSTGLLVTSTGAIKVAMNSFVKPMLASFDGKEIYITPKDKKQVFISTSDLTEAGVKNVQGEIRLSGVINDDERINLALHAREDKYIDKTKILEGNISDLKGETCIISKRVSKDRNLKVNDTLEFYMAGVKKQYKIVGISSNEGIFYSDKSKSFGVLVPYEYISKELKVEGKYNLVLANKAKDNVKDSIKEFNDKNTKFIAEQLFDEEAVNSQLGSFTSVLYVMLIIVVFMSGIIIYGSFKLTITERLSVIGTFLSQGATTGTIKKILYLESIGYGIVGAIFGNALGVGGLYLINYLVSPLKAYGIYDKVEINPYYLVIGAVFAILLSLVSALIPVRKIKKLQVKEVILNNVNISMTIGWGKFIIGVILLGISLGVNFIDAKWAYALSGVFVIVSVIGLVLMYPKLVDILTNVLYKLFRGRSKTVVFALNNLRTSKVLLGNITLIIVSVLSIMMITSAGTSLKNVVTEAYTKMNSDITVSGIQTIEGVEGQNTTDKLLAKIKENKDVNKDSIQISMQASTKIGNTFAGIEGIDASKYRDYNQYLDFNSDKNKDMFDRFAKSSERELIITDKLKDKLGKNVGDTITLNINDIKKDFKIAGSIDGKLYQDGFVIFMKNEVLKKDFNFKEADQIMFKTNKDAAEVKKELLPTIKQFGATAITKAEMEKQNAESNQMVINILSIFSYMAIFIAALGVLNNIIIGFLQRKRELAVLSSVGMPQGNRSLMLLIESVLSVVWAMAIAVPYSYLGLSLISRCLKVISMPLEIVLDLKSVPGYFCISLALILLATIPVLFKSRKLSIIQELKYE</sequence>
<dbReference type="Proteomes" id="UP001058074">
    <property type="component" value="Unassembled WGS sequence"/>
</dbReference>
<keyword evidence="2" id="KW-1185">Reference proteome</keyword>
<reference evidence="1" key="1">
    <citation type="journal article" date="2025" name="Int. J. Syst. Evol. Microbiol.">
        <title>Inconstantimicrobium mannanitabidum sp. nov., a novel member of the family Clostridiaceae isolated from anoxic soil under the treatment of reductive soil disinfestation.</title>
        <authorList>
            <person name="Ueki A."/>
            <person name="Tonouchi A."/>
            <person name="Honma S."/>
            <person name="Kaku N."/>
            <person name="Ueki K."/>
        </authorList>
    </citation>
    <scope>NUCLEOTIDE SEQUENCE</scope>
    <source>
        <strain evidence="1">TW13</strain>
    </source>
</reference>
<evidence type="ECO:0000313" key="1">
    <source>
        <dbReference type="EMBL" id="GKX68881.1"/>
    </source>
</evidence>